<proteinExistence type="predicted"/>
<dbReference type="Proteomes" id="UP000317169">
    <property type="component" value="Unassembled WGS sequence"/>
</dbReference>
<feature type="transmembrane region" description="Helical" evidence="1">
    <location>
        <begin position="7"/>
        <end position="25"/>
    </location>
</feature>
<organism evidence="2 3">
    <name type="scientific">Haloflavibacter putidus</name>
    <dbReference type="NCBI Taxonomy" id="2576776"/>
    <lineage>
        <taxon>Bacteria</taxon>
        <taxon>Pseudomonadati</taxon>
        <taxon>Bacteroidota</taxon>
        <taxon>Flavobacteriia</taxon>
        <taxon>Flavobacteriales</taxon>
        <taxon>Flavobacteriaceae</taxon>
        <taxon>Haloflavibacter</taxon>
    </lineage>
</organism>
<dbReference type="RefSeq" id="WP_141420600.1">
    <property type="nucleotide sequence ID" value="NZ_VIAR01000002.1"/>
</dbReference>
<evidence type="ECO:0000313" key="2">
    <source>
        <dbReference type="EMBL" id="TQD40070.1"/>
    </source>
</evidence>
<comment type="caution">
    <text evidence="2">The sequence shown here is derived from an EMBL/GenBank/DDBJ whole genome shotgun (WGS) entry which is preliminary data.</text>
</comment>
<keyword evidence="1" id="KW-0812">Transmembrane</keyword>
<accession>A0A507ZR49</accession>
<name>A0A507ZR49_9FLAO</name>
<dbReference type="AlphaFoldDB" id="A0A507ZR49"/>
<keyword evidence="1" id="KW-0472">Membrane</keyword>
<gene>
    <name evidence="2" type="ORF">FKR84_02415</name>
</gene>
<dbReference type="EMBL" id="VIAR01000002">
    <property type="protein sequence ID" value="TQD40070.1"/>
    <property type="molecule type" value="Genomic_DNA"/>
</dbReference>
<evidence type="ECO:0000313" key="3">
    <source>
        <dbReference type="Proteomes" id="UP000317169"/>
    </source>
</evidence>
<reference evidence="2 3" key="1">
    <citation type="submission" date="2019-06" db="EMBL/GenBank/DDBJ databases">
        <title>Flavibacter putida gen. nov., sp. nov., a novel marine bacterium of the family Flavobacteriaceae isolated from coastal seawater.</title>
        <authorList>
            <person name="Feng X."/>
        </authorList>
    </citation>
    <scope>NUCLEOTIDE SEQUENCE [LARGE SCALE GENOMIC DNA]</scope>
    <source>
        <strain evidence="2 3">PLHSN227</strain>
    </source>
</reference>
<protein>
    <submittedName>
        <fullName evidence="2">Uncharacterized protein</fullName>
    </submittedName>
</protein>
<keyword evidence="3" id="KW-1185">Reference proteome</keyword>
<sequence>MKLVIQLLLWIVIGFLGYLTFNAVYEPIQFDKQKEIRYQKVIDRLKDIRKAELAYKEVTGRFAGNFESLITFVDTADFTITQRRDTSYLDKEYQKTYGVDKMIQDVVVDTIGTYPVKDSIFKESDRYKKMMYVPTTDKKKFDIDAGSITKNETKIAVFEVKVPKRVILEGLDEDLIAQEEQVISVDGVNGKYIRVGSMNEINTSGNWPKVYGANDE</sequence>
<evidence type="ECO:0000256" key="1">
    <source>
        <dbReference type="SAM" id="Phobius"/>
    </source>
</evidence>
<keyword evidence="1" id="KW-1133">Transmembrane helix</keyword>
<dbReference type="OrthoDB" id="1466422at2"/>